<dbReference type="Pfam" id="PF01522">
    <property type="entry name" value="Polysacc_deac_1"/>
    <property type="match status" value="1"/>
</dbReference>
<comment type="similarity">
    <text evidence="2">Belongs to the polysaccharide deacetylase family.</text>
</comment>
<keyword evidence="4" id="KW-0732">Signal</keyword>
<dbReference type="InterPro" id="IPR002509">
    <property type="entry name" value="NODB_dom"/>
</dbReference>
<comment type="function">
    <text evidence="1">Is involved in generating a small heat-stable compound (Nod), an acylated oligomer of N-acetylglucosamine, that stimulates mitosis in various plant protoplasts.</text>
</comment>
<dbReference type="PANTHER" id="PTHR34216">
    <property type="match status" value="1"/>
</dbReference>
<proteinExistence type="inferred from homology"/>
<dbReference type="GO" id="GO:0005975">
    <property type="term" value="P:carbohydrate metabolic process"/>
    <property type="evidence" value="ECO:0007669"/>
    <property type="project" value="InterPro"/>
</dbReference>
<dbReference type="EMBL" id="QWFX01000016">
    <property type="protein sequence ID" value="RIJ26867.1"/>
    <property type="molecule type" value="Genomic_DNA"/>
</dbReference>
<name>A0A399RA82_9PROT</name>
<gene>
    <name evidence="7" type="ORF">D1223_18225</name>
</gene>
<dbReference type="AlphaFoldDB" id="A0A399RA82"/>
<evidence type="ECO:0000256" key="4">
    <source>
        <dbReference type="ARBA" id="ARBA00022729"/>
    </source>
</evidence>
<feature type="domain" description="NodB homology" evidence="6">
    <location>
        <begin position="51"/>
        <end position="258"/>
    </location>
</feature>
<dbReference type="Proteomes" id="UP000266385">
    <property type="component" value="Unassembled WGS sequence"/>
</dbReference>
<organism evidence="7 8">
    <name type="scientific">Henriciella mobilis</name>
    <dbReference type="NCBI Taxonomy" id="2305467"/>
    <lineage>
        <taxon>Bacteria</taxon>
        <taxon>Pseudomonadati</taxon>
        <taxon>Pseudomonadota</taxon>
        <taxon>Alphaproteobacteria</taxon>
        <taxon>Hyphomonadales</taxon>
        <taxon>Hyphomonadaceae</taxon>
        <taxon>Henriciella</taxon>
    </lineage>
</organism>
<dbReference type="GO" id="GO:0016810">
    <property type="term" value="F:hydrolase activity, acting on carbon-nitrogen (but not peptide) bonds"/>
    <property type="evidence" value="ECO:0007669"/>
    <property type="project" value="InterPro"/>
</dbReference>
<accession>A0A399RA82</accession>
<evidence type="ECO:0000313" key="8">
    <source>
        <dbReference type="Proteomes" id="UP000266385"/>
    </source>
</evidence>
<evidence type="ECO:0000256" key="1">
    <source>
        <dbReference type="ARBA" id="ARBA00003236"/>
    </source>
</evidence>
<comment type="caution">
    <text evidence="7">The sequence shown here is derived from an EMBL/GenBank/DDBJ whole genome shotgun (WGS) entry which is preliminary data.</text>
</comment>
<dbReference type="Gene3D" id="3.20.20.370">
    <property type="entry name" value="Glycoside hydrolase/deacetylase"/>
    <property type="match status" value="1"/>
</dbReference>
<dbReference type="SUPFAM" id="SSF88713">
    <property type="entry name" value="Glycoside hydrolase/deacetylase"/>
    <property type="match status" value="1"/>
</dbReference>
<evidence type="ECO:0000259" key="6">
    <source>
        <dbReference type="PROSITE" id="PS51677"/>
    </source>
</evidence>
<evidence type="ECO:0000313" key="7">
    <source>
        <dbReference type="EMBL" id="RIJ26867.1"/>
    </source>
</evidence>
<dbReference type="InterPro" id="IPR011330">
    <property type="entry name" value="Glyco_hydro/deAcase_b/a-brl"/>
</dbReference>
<protein>
    <recommendedName>
        <fullName evidence="3">Chitooligosaccharide deacetylase</fullName>
    </recommendedName>
    <alternativeName>
        <fullName evidence="5">Nodulation protein B</fullName>
    </alternativeName>
</protein>
<evidence type="ECO:0000256" key="5">
    <source>
        <dbReference type="ARBA" id="ARBA00032976"/>
    </source>
</evidence>
<sequence>MAKNLHGPGQLHVPRRQYDCSRLLFTKAGPENSRSCAAFVATDKRLLPRGRHVSICFDDFPKSAVTEALPALTRRGWKATWYAAGGMMGTDHHIHGRMFDAGDLQRLKREKHDIGCHTFSHMDCAPASDEAVLRDLGRNHAFFRKHHLPRAKSFAFPYGRLDVSAKRLLMRRMPALRGVRPGVHNDAADLGLLKATGIEDHNGGTALALDQLASMKGDRDWLIIFTHDIADNPSRWGCTPRAFEQLLDAIEASGADVVPVSGMLERMKRAR</sequence>
<dbReference type="InterPro" id="IPR051398">
    <property type="entry name" value="Polysacch_Deacetylase"/>
</dbReference>
<evidence type="ECO:0000256" key="3">
    <source>
        <dbReference type="ARBA" id="ARBA00020071"/>
    </source>
</evidence>
<dbReference type="PANTHER" id="PTHR34216:SF11">
    <property type="entry name" value="CHITOOLIGOSACCHARIDE DEACETYLASE"/>
    <property type="match status" value="1"/>
</dbReference>
<dbReference type="PROSITE" id="PS51677">
    <property type="entry name" value="NODB"/>
    <property type="match status" value="1"/>
</dbReference>
<evidence type="ECO:0000256" key="2">
    <source>
        <dbReference type="ARBA" id="ARBA00010973"/>
    </source>
</evidence>
<reference evidence="7 8" key="1">
    <citation type="submission" date="2018-08" db="EMBL/GenBank/DDBJ databases">
        <title>Henriciella mobilis sp. nov., isolated from seawater.</title>
        <authorList>
            <person name="Cheng H."/>
            <person name="Wu Y.-H."/>
            <person name="Xu X.-W."/>
            <person name="Guo L.-L."/>
        </authorList>
    </citation>
    <scope>NUCLEOTIDE SEQUENCE [LARGE SCALE GENOMIC DNA]</scope>
    <source>
        <strain evidence="7 8">JN25</strain>
    </source>
</reference>
<keyword evidence="8" id="KW-1185">Reference proteome</keyword>